<protein>
    <submittedName>
        <fullName evidence="7">Guanylate kinase</fullName>
    </submittedName>
</protein>
<dbReference type="Gene3D" id="3.40.50.300">
    <property type="entry name" value="P-loop containing nucleotide triphosphate hydrolases"/>
    <property type="match status" value="1"/>
</dbReference>
<feature type="domain" description="Guanylate kinase-like" evidence="6">
    <location>
        <begin position="5"/>
        <end position="183"/>
    </location>
</feature>
<keyword evidence="8" id="KW-1185">Reference proteome</keyword>
<dbReference type="Pfam" id="PF00625">
    <property type="entry name" value="Guanylate_kin"/>
    <property type="match status" value="1"/>
</dbReference>
<keyword evidence="4 7" id="KW-0418">Kinase</keyword>
<keyword evidence="3" id="KW-0808">Transferase</keyword>
<accession>A0ABW4BLQ4</accession>
<comment type="caution">
    <text evidence="7">The sequence shown here is derived from an EMBL/GenBank/DDBJ whole genome shotgun (WGS) entry which is preliminary data.</text>
</comment>
<evidence type="ECO:0000313" key="7">
    <source>
        <dbReference type="EMBL" id="MFD1410696.1"/>
    </source>
</evidence>
<dbReference type="EMBL" id="JBHTOH010000023">
    <property type="protein sequence ID" value="MFD1410696.1"/>
    <property type="molecule type" value="Genomic_DNA"/>
</dbReference>
<evidence type="ECO:0000256" key="1">
    <source>
        <dbReference type="ARBA" id="ARBA00003531"/>
    </source>
</evidence>
<comment type="function">
    <text evidence="1">Essential for recycling GMP and indirectly, cGMP.</text>
</comment>
<evidence type="ECO:0000256" key="2">
    <source>
        <dbReference type="ARBA" id="ARBA00005790"/>
    </source>
</evidence>
<dbReference type="PANTHER" id="PTHR23117">
    <property type="entry name" value="GUANYLATE KINASE-RELATED"/>
    <property type="match status" value="1"/>
</dbReference>
<dbReference type="Proteomes" id="UP001597191">
    <property type="component" value="Unassembled WGS sequence"/>
</dbReference>
<reference evidence="8" key="1">
    <citation type="journal article" date="2019" name="Int. J. Syst. Evol. Microbiol.">
        <title>The Global Catalogue of Microorganisms (GCM) 10K type strain sequencing project: providing services to taxonomists for standard genome sequencing and annotation.</title>
        <authorList>
            <consortium name="The Broad Institute Genomics Platform"/>
            <consortium name="The Broad Institute Genome Sequencing Center for Infectious Disease"/>
            <person name="Wu L."/>
            <person name="Ma J."/>
        </authorList>
    </citation>
    <scope>NUCLEOTIDE SEQUENCE [LARGE SCALE GENOMIC DNA]</scope>
    <source>
        <strain evidence="8">CCM 8937</strain>
    </source>
</reference>
<dbReference type="InterPro" id="IPR008144">
    <property type="entry name" value="Guanylate_kin-like_dom"/>
</dbReference>
<evidence type="ECO:0000313" key="8">
    <source>
        <dbReference type="Proteomes" id="UP001597191"/>
    </source>
</evidence>
<dbReference type="SMART" id="SM00072">
    <property type="entry name" value="GuKc"/>
    <property type="match status" value="1"/>
</dbReference>
<dbReference type="InterPro" id="IPR027417">
    <property type="entry name" value="P-loop_NTPase"/>
</dbReference>
<dbReference type="PROSITE" id="PS50052">
    <property type="entry name" value="GUANYLATE_KINASE_2"/>
    <property type="match status" value="1"/>
</dbReference>
<name>A0ABW4BLQ4_9LACO</name>
<gene>
    <name evidence="7" type="ORF">ACFQ4R_03585</name>
</gene>
<comment type="catalytic activity">
    <reaction evidence="5">
        <text>GMP + ATP = GDP + ADP</text>
        <dbReference type="Rhea" id="RHEA:20780"/>
        <dbReference type="ChEBI" id="CHEBI:30616"/>
        <dbReference type="ChEBI" id="CHEBI:58115"/>
        <dbReference type="ChEBI" id="CHEBI:58189"/>
        <dbReference type="ChEBI" id="CHEBI:456216"/>
        <dbReference type="EC" id="2.7.4.8"/>
    </reaction>
</comment>
<evidence type="ECO:0000256" key="5">
    <source>
        <dbReference type="ARBA" id="ARBA00048594"/>
    </source>
</evidence>
<dbReference type="SUPFAM" id="SSF52540">
    <property type="entry name" value="P-loop containing nucleoside triphosphate hydrolases"/>
    <property type="match status" value="1"/>
</dbReference>
<dbReference type="RefSeq" id="WP_125651486.1">
    <property type="nucleotide sequence ID" value="NZ_JBHTOH010000023.1"/>
</dbReference>
<proteinExistence type="inferred from homology"/>
<dbReference type="GO" id="GO:0016301">
    <property type="term" value="F:kinase activity"/>
    <property type="evidence" value="ECO:0007669"/>
    <property type="project" value="UniProtKB-KW"/>
</dbReference>
<evidence type="ECO:0000259" key="6">
    <source>
        <dbReference type="PROSITE" id="PS50052"/>
    </source>
</evidence>
<dbReference type="PANTHER" id="PTHR23117:SF13">
    <property type="entry name" value="GUANYLATE KINASE"/>
    <property type="match status" value="1"/>
</dbReference>
<evidence type="ECO:0000256" key="3">
    <source>
        <dbReference type="ARBA" id="ARBA00022679"/>
    </source>
</evidence>
<dbReference type="InterPro" id="IPR008145">
    <property type="entry name" value="GK/Ca_channel_bsu"/>
</dbReference>
<sequence length="189" mass="21284">MKVGNKLIVITGASGSGKTTVSNYLHDNYGVLRVITHTTRPPRQGEQNKIDYYFETQASFAKNHYIESVNYAGNQYGSSREALQRAWRKRRVVSLVLDTKGAEAYVKVMPKQLIVLYVAITDAKILRARLEKRGDTPAAIEQRLQSEEAKRDLAVPAGLKGCAHVILNDSWDEAKQQVDQVLKEELIRK</sequence>
<comment type="similarity">
    <text evidence="2">Belongs to the guanylate kinase family.</text>
</comment>
<evidence type="ECO:0000256" key="4">
    <source>
        <dbReference type="ARBA" id="ARBA00022777"/>
    </source>
</evidence>
<dbReference type="CDD" id="cd00071">
    <property type="entry name" value="GMPK"/>
    <property type="match status" value="1"/>
</dbReference>
<organism evidence="7 8">
    <name type="scientific">Lapidilactobacillus gannanensis</name>
    <dbReference type="NCBI Taxonomy" id="2486002"/>
    <lineage>
        <taxon>Bacteria</taxon>
        <taxon>Bacillati</taxon>
        <taxon>Bacillota</taxon>
        <taxon>Bacilli</taxon>
        <taxon>Lactobacillales</taxon>
        <taxon>Lactobacillaceae</taxon>
        <taxon>Lapidilactobacillus</taxon>
    </lineage>
</organism>